<evidence type="ECO:0000259" key="9">
    <source>
        <dbReference type="PROSITE" id="PS50858"/>
    </source>
</evidence>
<evidence type="ECO:0000256" key="1">
    <source>
        <dbReference type="ARBA" id="ARBA00004123"/>
    </source>
</evidence>
<keyword evidence="5" id="KW-0804">Transcription</keyword>
<dbReference type="Gene3D" id="2.30.29.30">
    <property type="entry name" value="Pleckstrin-homology domain (PH domain)/Phosphotyrosine-binding domain (PTB)"/>
    <property type="match status" value="1"/>
</dbReference>
<evidence type="ECO:0000256" key="6">
    <source>
        <dbReference type="ARBA" id="ARBA00023242"/>
    </source>
</evidence>
<evidence type="ECO:0000256" key="7">
    <source>
        <dbReference type="SAM" id="Coils"/>
    </source>
</evidence>
<protein>
    <submittedName>
        <fullName evidence="10">RNA polymerase II transcription factor related protein</fullName>
    </submittedName>
</protein>
<keyword evidence="7" id="KW-0175">Coiled coil</keyword>
<proteinExistence type="inferred from homology"/>
<gene>
    <name evidence="10" type="ORF">AAL_04995</name>
</gene>
<name>A0A168B6Y0_9HYPO</name>
<dbReference type="STRING" id="1081109.A0A168B6Y0"/>
<comment type="similarity">
    <text evidence="2">Belongs to the TFB1 family.</text>
</comment>
<evidence type="ECO:0000256" key="4">
    <source>
        <dbReference type="ARBA" id="ARBA00023015"/>
    </source>
</evidence>
<dbReference type="SUPFAM" id="SSF50729">
    <property type="entry name" value="PH domain-like"/>
    <property type="match status" value="1"/>
</dbReference>
<evidence type="ECO:0000256" key="8">
    <source>
        <dbReference type="SAM" id="MobiDB-lite"/>
    </source>
</evidence>
<dbReference type="Proteomes" id="UP000078544">
    <property type="component" value="Unassembled WGS sequence"/>
</dbReference>
<dbReference type="InterPro" id="IPR011993">
    <property type="entry name" value="PH-like_dom_sf"/>
</dbReference>
<feature type="coiled-coil region" evidence="7">
    <location>
        <begin position="561"/>
        <end position="595"/>
    </location>
</feature>
<feature type="region of interest" description="Disordered" evidence="8">
    <location>
        <begin position="105"/>
        <end position="127"/>
    </location>
</feature>
<feature type="domain" description="BSD" evidence="9">
    <location>
        <begin position="232"/>
        <end position="283"/>
    </location>
</feature>
<evidence type="ECO:0000256" key="3">
    <source>
        <dbReference type="ARBA" id="ARBA00022737"/>
    </source>
</evidence>
<dbReference type="GO" id="GO:0000439">
    <property type="term" value="C:transcription factor TFIIH core complex"/>
    <property type="evidence" value="ECO:0007669"/>
    <property type="project" value="InterPro"/>
</dbReference>
<dbReference type="InterPro" id="IPR027079">
    <property type="entry name" value="Tfb1/GTF2H1"/>
</dbReference>
<comment type="subcellular location">
    <subcellularLocation>
        <location evidence="1">Nucleus</location>
    </subcellularLocation>
</comment>
<evidence type="ECO:0000256" key="2">
    <source>
        <dbReference type="ARBA" id="ARBA00009448"/>
    </source>
</evidence>
<keyword evidence="6" id="KW-0539">Nucleus</keyword>
<reference evidence="10 11" key="1">
    <citation type="journal article" date="2016" name="Genome Biol. Evol.">
        <title>Divergent and convergent evolution of fungal pathogenicity.</title>
        <authorList>
            <person name="Shang Y."/>
            <person name="Xiao G."/>
            <person name="Zheng P."/>
            <person name="Cen K."/>
            <person name="Zhan S."/>
            <person name="Wang C."/>
        </authorList>
    </citation>
    <scope>NUCLEOTIDE SEQUENCE [LARGE SCALE GENOMIC DNA]</scope>
    <source>
        <strain evidence="10 11">RCEF 2490</strain>
    </source>
</reference>
<dbReference type="CDD" id="cd13229">
    <property type="entry name" value="PH_TFIIH"/>
    <property type="match status" value="1"/>
</dbReference>
<keyword evidence="11" id="KW-1185">Reference proteome</keyword>
<evidence type="ECO:0000313" key="10">
    <source>
        <dbReference type="EMBL" id="KZZ94884.1"/>
    </source>
</evidence>
<evidence type="ECO:0000313" key="11">
    <source>
        <dbReference type="Proteomes" id="UP000078544"/>
    </source>
</evidence>
<dbReference type="InterPro" id="IPR013876">
    <property type="entry name" value="TFIIH_BTF_p62_N"/>
</dbReference>
<dbReference type="OrthoDB" id="360521at2759"/>
<organism evidence="10 11">
    <name type="scientific">Moelleriella libera RCEF 2490</name>
    <dbReference type="NCBI Taxonomy" id="1081109"/>
    <lineage>
        <taxon>Eukaryota</taxon>
        <taxon>Fungi</taxon>
        <taxon>Dikarya</taxon>
        <taxon>Ascomycota</taxon>
        <taxon>Pezizomycotina</taxon>
        <taxon>Sordariomycetes</taxon>
        <taxon>Hypocreomycetidae</taxon>
        <taxon>Hypocreales</taxon>
        <taxon>Clavicipitaceae</taxon>
        <taxon>Moelleriella</taxon>
    </lineage>
</organism>
<dbReference type="PANTHER" id="PTHR12856">
    <property type="entry name" value="TRANSCRIPTION INITIATION FACTOR IIH-RELATED"/>
    <property type="match status" value="1"/>
</dbReference>
<dbReference type="InterPro" id="IPR005607">
    <property type="entry name" value="BSD_dom"/>
</dbReference>
<dbReference type="SMART" id="SM00751">
    <property type="entry name" value="BSD"/>
    <property type="match status" value="2"/>
</dbReference>
<dbReference type="Pfam" id="PF03909">
    <property type="entry name" value="BSD"/>
    <property type="match status" value="2"/>
</dbReference>
<dbReference type="AlphaFoldDB" id="A0A168B6Y0"/>
<dbReference type="GO" id="GO:0006351">
    <property type="term" value="P:DNA-templated transcription"/>
    <property type="evidence" value="ECO:0007669"/>
    <property type="project" value="InterPro"/>
</dbReference>
<comment type="caution">
    <text evidence="10">The sequence shown here is derived from an EMBL/GenBank/DDBJ whole genome shotgun (WGS) entry which is preliminary data.</text>
</comment>
<keyword evidence="3" id="KW-0677">Repeat</keyword>
<dbReference type="GO" id="GO:0006289">
    <property type="term" value="P:nucleotide-excision repair"/>
    <property type="evidence" value="ECO:0007669"/>
    <property type="project" value="InterPro"/>
</dbReference>
<sequence>MAAPAGRTSFKKKDGLLTLTGDLQTVIWTPNSGGPPTVSLPISTITNLQQTPETAAKVMLKIFERTTNGGDPATYLFHFNTSEAKAEAKAVKDVLSKLLADIRSGDAGVPRPNAGTPKDAAASSSAGGAGSGSASMAFASAVNSQPASSARWFDDNQLKSDIELQRSLMKKEDSLHQTYAKAMSTKPDSISAAAFNTQFWSTRTNLLRSHAIEINQKKGAYNVLSTVKPRTVDGELKLNISVEQVQMIFAQHPLVKRIYNENVPKLSEAEFWSRFFLSRLSKKLRGERVTENDSQDPLFDKYDASENTQGMQSKIMAQSVPHIIDLEANEENQGGFKGGNAKDVEMRPRTNIPIVRTLNSLSEKIMANVAPSDGLDTSGIGDRGTFHEISLRDLRGTALEHRIMLSVKDQNKFFSKQDSKPSENTQLFAVQKPQDVLFQVRTSLMSLSNDAGKGINLQAAIAFDDESNSDEEDVREITKEIKIGSRAAIKAAEKEVLTGLLQQRSQKYGLSSDATTPMGLPQSVFEKCALTHATSVEFLHQFWTVFLSGDPDRAAELQYLAETLNQSNQRVFAAAEEAEKERENEIRKRKQGIREHFERTGKKIRWRSDLVGGGRDAVTKLMQPVLDALEKGKADYLRAVAAEGIHNSTEA</sequence>
<keyword evidence="4" id="KW-0805">Transcription regulation</keyword>
<accession>A0A168B6Y0</accession>
<dbReference type="PROSITE" id="PS50858">
    <property type="entry name" value="BSD"/>
    <property type="match status" value="1"/>
</dbReference>
<evidence type="ECO:0000256" key="5">
    <source>
        <dbReference type="ARBA" id="ARBA00023163"/>
    </source>
</evidence>
<dbReference type="Pfam" id="PF08567">
    <property type="entry name" value="PH_TFIIH"/>
    <property type="match status" value="1"/>
</dbReference>
<dbReference type="EMBL" id="AZGY01000010">
    <property type="protein sequence ID" value="KZZ94884.1"/>
    <property type="molecule type" value="Genomic_DNA"/>
</dbReference>